<name>A0A226CYS2_FOLCA</name>
<comment type="subcellular location">
    <subcellularLocation>
        <location evidence="1">Nucleus</location>
    </subcellularLocation>
</comment>
<dbReference type="OMA" id="HIERHYV"/>
<keyword evidence="14" id="KW-1185">Reference proteome</keyword>
<feature type="domain" description="C2H2-type" evidence="12">
    <location>
        <begin position="214"/>
        <end position="241"/>
    </location>
</feature>
<keyword evidence="7" id="KW-0238">DNA-binding</keyword>
<evidence type="ECO:0000256" key="3">
    <source>
        <dbReference type="ARBA" id="ARBA00022737"/>
    </source>
</evidence>
<feature type="domain" description="C2H2-type" evidence="12">
    <location>
        <begin position="796"/>
        <end position="820"/>
    </location>
</feature>
<dbReference type="GO" id="GO:0005634">
    <property type="term" value="C:nucleus"/>
    <property type="evidence" value="ECO:0007669"/>
    <property type="project" value="UniProtKB-SubCell"/>
</dbReference>
<feature type="domain" description="C2H2-type" evidence="12">
    <location>
        <begin position="395"/>
        <end position="424"/>
    </location>
</feature>
<evidence type="ECO:0000256" key="9">
    <source>
        <dbReference type="ARBA" id="ARBA00023242"/>
    </source>
</evidence>
<feature type="domain" description="C2H2-type" evidence="12">
    <location>
        <begin position="672"/>
        <end position="699"/>
    </location>
</feature>
<organism evidence="13 14">
    <name type="scientific">Folsomia candida</name>
    <name type="common">Springtail</name>
    <dbReference type="NCBI Taxonomy" id="158441"/>
    <lineage>
        <taxon>Eukaryota</taxon>
        <taxon>Metazoa</taxon>
        <taxon>Ecdysozoa</taxon>
        <taxon>Arthropoda</taxon>
        <taxon>Hexapoda</taxon>
        <taxon>Collembola</taxon>
        <taxon>Entomobryomorpha</taxon>
        <taxon>Isotomoidea</taxon>
        <taxon>Isotomidae</taxon>
        <taxon>Proisotominae</taxon>
        <taxon>Folsomia</taxon>
    </lineage>
</organism>
<keyword evidence="9" id="KW-0539">Nucleus</keyword>
<feature type="domain" description="C2H2-type" evidence="12">
    <location>
        <begin position="367"/>
        <end position="395"/>
    </location>
</feature>
<dbReference type="STRING" id="158441.A0A226CYS2"/>
<feature type="domain" description="C2H2-type" evidence="12">
    <location>
        <begin position="824"/>
        <end position="850"/>
    </location>
</feature>
<dbReference type="Pfam" id="PF00096">
    <property type="entry name" value="zf-C2H2"/>
    <property type="match status" value="9"/>
</dbReference>
<feature type="domain" description="C2H2-type" evidence="12">
    <location>
        <begin position="643"/>
        <end position="670"/>
    </location>
</feature>
<dbReference type="GO" id="GO:0001228">
    <property type="term" value="F:DNA-binding transcription activator activity, RNA polymerase II-specific"/>
    <property type="evidence" value="ECO:0007669"/>
    <property type="project" value="TreeGrafter"/>
</dbReference>
<evidence type="ECO:0000313" key="13">
    <source>
        <dbReference type="EMBL" id="OXA38465.1"/>
    </source>
</evidence>
<feature type="region of interest" description="Disordered" evidence="11">
    <location>
        <begin position="268"/>
        <end position="294"/>
    </location>
</feature>
<keyword evidence="6" id="KW-0805">Transcription regulation</keyword>
<evidence type="ECO:0000256" key="8">
    <source>
        <dbReference type="ARBA" id="ARBA00023163"/>
    </source>
</evidence>
<dbReference type="Gene3D" id="3.30.160.60">
    <property type="entry name" value="Classic Zinc Finger"/>
    <property type="match status" value="9"/>
</dbReference>
<dbReference type="PROSITE" id="PS00028">
    <property type="entry name" value="ZINC_FINGER_C2H2_1"/>
    <property type="match status" value="13"/>
</dbReference>
<dbReference type="PROSITE" id="PS50157">
    <property type="entry name" value="ZINC_FINGER_C2H2_2"/>
    <property type="match status" value="14"/>
</dbReference>
<feature type="domain" description="C2H2-type" evidence="12">
    <location>
        <begin position="242"/>
        <end position="271"/>
    </location>
</feature>
<evidence type="ECO:0000256" key="11">
    <source>
        <dbReference type="SAM" id="MobiDB-lite"/>
    </source>
</evidence>
<keyword evidence="5" id="KW-0862">Zinc</keyword>
<evidence type="ECO:0000256" key="2">
    <source>
        <dbReference type="ARBA" id="ARBA00022723"/>
    </source>
</evidence>
<feature type="domain" description="C2H2-type" evidence="12">
    <location>
        <begin position="606"/>
        <end position="633"/>
    </location>
</feature>
<feature type="region of interest" description="Disordered" evidence="11">
    <location>
        <begin position="112"/>
        <end position="145"/>
    </location>
</feature>
<evidence type="ECO:0000256" key="7">
    <source>
        <dbReference type="ARBA" id="ARBA00023125"/>
    </source>
</evidence>
<gene>
    <name evidence="13" type="ORF">Fcan01_26700</name>
</gene>
<dbReference type="PANTHER" id="PTHR24376">
    <property type="entry name" value="ZINC FINGER PROTEIN"/>
    <property type="match status" value="1"/>
</dbReference>
<evidence type="ECO:0000256" key="4">
    <source>
        <dbReference type="ARBA" id="ARBA00022771"/>
    </source>
</evidence>
<feature type="region of interest" description="Disordered" evidence="11">
    <location>
        <begin position="1"/>
        <end position="86"/>
    </location>
</feature>
<feature type="region of interest" description="Disordered" evidence="11">
    <location>
        <begin position="513"/>
        <end position="562"/>
    </location>
</feature>
<dbReference type="FunFam" id="3.30.160.60:FF:000446">
    <property type="entry name" value="Zinc finger protein"/>
    <property type="match status" value="1"/>
</dbReference>
<evidence type="ECO:0000256" key="6">
    <source>
        <dbReference type="ARBA" id="ARBA00023015"/>
    </source>
</evidence>
<dbReference type="InterPro" id="IPR036236">
    <property type="entry name" value="Znf_C2H2_sf"/>
</dbReference>
<reference evidence="13 14" key="1">
    <citation type="submission" date="2015-12" db="EMBL/GenBank/DDBJ databases">
        <title>The genome of Folsomia candida.</title>
        <authorList>
            <person name="Faddeeva A."/>
            <person name="Derks M.F."/>
            <person name="Anvar Y."/>
            <person name="Smit S."/>
            <person name="Van Straalen N."/>
            <person name="Roelofs D."/>
        </authorList>
    </citation>
    <scope>NUCLEOTIDE SEQUENCE [LARGE SCALE GENOMIC DNA]</scope>
    <source>
        <strain evidence="13 14">VU population</strain>
        <tissue evidence="13">Whole body</tissue>
    </source>
</reference>
<feature type="compositionally biased region" description="Polar residues" evidence="11">
    <location>
        <begin position="278"/>
        <end position="294"/>
    </location>
</feature>
<accession>A0A226CYS2</accession>
<feature type="compositionally biased region" description="Basic residues" evidence="11">
    <location>
        <begin position="76"/>
        <end position="85"/>
    </location>
</feature>
<proteinExistence type="predicted"/>
<sequence>MNESEQRSTSFPSNESSPPEILNISKFPPNHGEPEKQDSTSDEGNIFFSLEHTRPNFKNESSGNSRSERDLGSTHAHQKALHRGQKSLVLKIEKMYKGQGSKEAGRLLPHAVQKARADNHVPSPSANRRSSNANKSPQVTGNKQVCPNVKEALRKKLAVGRGDANHVHPTPAKPKIIFPCKKCRHKSTNATSARLHARTHLTSAELKKASIFYDKCPHCEKTFYRRDNFSVHLAAHDGRTNHACPHCEKKFIWKAQLTRHLHVHVHLSREEREERAATPSTPNARPSQIPSPITPLISLTSSPTRRRFSCDKCGAQFSLRSHLNLHARIHSADPRPFQCTECDQAFGQKGNLTRHKKSVHRKLKDDITCLQCGKKFGRKGTMVEHVKGVHAKIQHPCPQNCGKTYTTKSDVGKHVRRVHPASSSCQTTAQLSGHENRMQNDEVMEVAEDHRRVDAHHQLSDDQSPCGGAVVIFPVESHMTTARERVDGGDTSEQTLPLDLMEVNQKMLKGQKPLVPTTQKGDRIHENGQLPPQKTHSVQRARADNHVQSPSTSSRSTNSDKLPRLIGNKKIFPCKTCLRPFTNATTFFIKRDFVDHVAAHQGQKKHGCPVCKQKFTKKADLTRHRFVHLSGEERVEVRRGWRLACYFCKKRFQDSSHLECHLVTHTKEKIGGRCPTCRKTFCSKQALTHHGFLHLSADEKVALVEQRVSRVCLFCHKIFSNSRTYHGHVVTHTKEKAFSCDQCGEQFSLKGNLTKHARIHSADPRPFKCTQCDQALTTKDSLVVHKKTVHRKLKDFVCLQCGKKFGRKSDMVRHVNSVHAKIWHPCPHCGLTFSRTDHLGRHLKKLHPPE</sequence>
<comment type="caution">
    <text evidence="13">The sequence shown here is derived from an EMBL/GenBank/DDBJ whole genome shotgun (WGS) entry which is preliminary data.</text>
</comment>
<dbReference type="EMBL" id="LNIX01000045">
    <property type="protein sequence ID" value="OXA38465.1"/>
    <property type="molecule type" value="Genomic_DNA"/>
</dbReference>
<dbReference type="FunFam" id="3.30.160.60:FF:000646">
    <property type="entry name" value="Myeloid zinc finger 1"/>
    <property type="match status" value="1"/>
</dbReference>
<feature type="compositionally biased region" description="Low complexity" evidence="11">
    <location>
        <begin position="549"/>
        <end position="559"/>
    </location>
</feature>
<dbReference type="GO" id="GO:0008270">
    <property type="term" value="F:zinc ion binding"/>
    <property type="evidence" value="ECO:0007669"/>
    <property type="project" value="UniProtKB-KW"/>
</dbReference>
<protein>
    <submittedName>
        <fullName evidence="13">Zinc finger protein 91</fullName>
    </submittedName>
</protein>
<feature type="compositionally biased region" description="Polar residues" evidence="11">
    <location>
        <begin position="56"/>
        <end position="65"/>
    </location>
</feature>
<evidence type="ECO:0000256" key="1">
    <source>
        <dbReference type="ARBA" id="ARBA00004123"/>
    </source>
</evidence>
<keyword evidence="4 10" id="KW-0863">Zinc-finger</keyword>
<feature type="domain" description="C2H2-type" evidence="12">
    <location>
        <begin position="337"/>
        <end position="365"/>
    </location>
</feature>
<feature type="compositionally biased region" description="Polar residues" evidence="11">
    <location>
        <begin position="7"/>
        <end position="17"/>
    </location>
</feature>
<evidence type="ECO:0000259" key="12">
    <source>
        <dbReference type="PROSITE" id="PS50157"/>
    </source>
</evidence>
<feature type="domain" description="C2H2-type" evidence="12">
    <location>
        <begin position="767"/>
        <end position="795"/>
    </location>
</feature>
<dbReference type="OrthoDB" id="6077919at2759"/>
<keyword evidence="8" id="KW-0804">Transcription</keyword>
<evidence type="ECO:0000313" key="14">
    <source>
        <dbReference type="Proteomes" id="UP000198287"/>
    </source>
</evidence>
<dbReference type="GO" id="GO:0000978">
    <property type="term" value="F:RNA polymerase II cis-regulatory region sequence-specific DNA binding"/>
    <property type="evidence" value="ECO:0007669"/>
    <property type="project" value="TreeGrafter"/>
</dbReference>
<dbReference type="Proteomes" id="UP000198287">
    <property type="component" value="Unassembled WGS sequence"/>
</dbReference>
<dbReference type="SMART" id="SM00355">
    <property type="entry name" value="ZnF_C2H2"/>
    <property type="match status" value="16"/>
</dbReference>
<feature type="compositionally biased region" description="Low complexity" evidence="11">
    <location>
        <begin position="122"/>
        <end position="137"/>
    </location>
</feature>
<feature type="domain" description="C2H2-type" evidence="12">
    <location>
        <begin position="710"/>
        <end position="737"/>
    </location>
</feature>
<dbReference type="InterPro" id="IPR013087">
    <property type="entry name" value="Znf_C2H2_type"/>
</dbReference>
<evidence type="ECO:0000256" key="5">
    <source>
        <dbReference type="ARBA" id="ARBA00022833"/>
    </source>
</evidence>
<dbReference type="FunFam" id="3.30.160.60:FF:000100">
    <property type="entry name" value="Zinc finger 45-like"/>
    <property type="match status" value="1"/>
</dbReference>
<dbReference type="AlphaFoldDB" id="A0A226CYS2"/>
<keyword evidence="3" id="KW-0677">Repeat</keyword>
<dbReference type="SUPFAM" id="SSF57667">
    <property type="entry name" value="beta-beta-alpha zinc fingers"/>
    <property type="match status" value="8"/>
</dbReference>
<evidence type="ECO:0000256" key="10">
    <source>
        <dbReference type="PROSITE-ProRule" id="PRU00042"/>
    </source>
</evidence>
<dbReference type="FunFam" id="3.30.160.60:FF:000086">
    <property type="entry name" value="transcription factor E4F1 isoform X1"/>
    <property type="match status" value="1"/>
</dbReference>
<dbReference type="PANTHER" id="PTHR24376:SF235">
    <property type="entry name" value="C2H2-TYPE DOMAIN-CONTAINING PROTEIN"/>
    <property type="match status" value="1"/>
</dbReference>
<keyword evidence="2" id="KW-0479">Metal-binding</keyword>
<feature type="domain" description="C2H2-type" evidence="12">
    <location>
        <begin position="308"/>
        <end position="335"/>
    </location>
</feature>
<feature type="domain" description="C2H2-type" evidence="12">
    <location>
        <begin position="738"/>
        <end position="765"/>
    </location>
</feature>